<feature type="transmembrane region" description="Helical" evidence="1">
    <location>
        <begin position="90"/>
        <end position="109"/>
    </location>
</feature>
<feature type="transmembrane region" description="Helical" evidence="1">
    <location>
        <begin position="238"/>
        <end position="257"/>
    </location>
</feature>
<dbReference type="RefSeq" id="XP_009860392.1">
    <property type="nucleotide sequence ID" value="XM_009862090.3"/>
</dbReference>
<gene>
    <name evidence="2" type="primary">LOC104266283</name>
</gene>
<feature type="transmembrane region" description="Helical" evidence="1">
    <location>
        <begin position="124"/>
        <end position="142"/>
    </location>
</feature>
<accession>A0A1W3JRW7</accession>
<evidence type="ECO:0000313" key="3">
    <source>
        <dbReference type="Proteomes" id="UP000008144"/>
    </source>
</evidence>
<keyword evidence="1" id="KW-1133">Transmembrane helix</keyword>
<feature type="transmembrane region" description="Helical" evidence="1">
    <location>
        <begin position="186"/>
        <end position="206"/>
    </location>
</feature>
<reference evidence="2" key="3">
    <citation type="submission" date="2025-08" db="UniProtKB">
        <authorList>
            <consortium name="Ensembl"/>
        </authorList>
    </citation>
    <scope>IDENTIFICATION</scope>
</reference>
<feature type="transmembrane region" description="Helical" evidence="1">
    <location>
        <begin position="34"/>
        <end position="54"/>
    </location>
</feature>
<organism evidence="2 3">
    <name type="scientific">Ciona intestinalis</name>
    <name type="common">Transparent sea squirt</name>
    <name type="synonym">Ascidia intestinalis</name>
    <dbReference type="NCBI Taxonomy" id="7719"/>
    <lineage>
        <taxon>Eukaryota</taxon>
        <taxon>Metazoa</taxon>
        <taxon>Chordata</taxon>
        <taxon>Tunicata</taxon>
        <taxon>Ascidiacea</taxon>
        <taxon>Phlebobranchia</taxon>
        <taxon>Cionidae</taxon>
        <taxon>Ciona</taxon>
    </lineage>
</organism>
<dbReference type="OMA" id="CLMTESK"/>
<keyword evidence="1" id="KW-0812">Transmembrane</keyword>
<dbReference type="InParanoid" id="H2XRS5"/>
<keyword evidence="3" id="KW-1185">Reference proteome</keyword>
<dbReference type="KEGG" id="cin:104266283"/>
<dbReference type="HOGENOM" id="CLU_1011773_0_0_1"/>
<proteinExistence type="predicted"/>
<dbReference type="AlphaFoldDB" id="H2XRS5"/>
<accession>H2XRS5</accession>
<dbReference type="EMBL" id="EAAA01000892">
    <property type="status" value="NOT_ANNOTATED_CDS"/>
    <property type="molecule type" value="Genomic_DNA"/>
</dbReference>
<reference evidence="3" key="1">
    <citation type="journal article" date="2002" name="Science">
        <title>The draft genome of Ciona intestinalis: insights into chordate and vertebrate origins.</title>
        <authorList>
            <person name="Dehal P."/>
            <person name="Satou Y."/>
            <person name="Campbell R.K."/>
            <person name="Chapman J."/>
            <person name="Degnan B."/>
            <person name="De Tomaso A."/>
            <person name="Davidson B."/>
            <person name="Di Gregorio A."/>
            <person name="Gelpke M."/>
            <person name="Goodstein D.M."/>
            <person name="Harafuji N."/>
            <person name="Hastings K.E."/>
            <person name="Ho I."/>
            <person name="Hotta K."/>
            <person name="Huang W."/>
            <person name="Kawashima T."/>
            <person name="Lemaire P."/>
            <person name="Martinez D."/>
            <person name="Meinertzhagen I.A."/>
            <person name="Necula S."/>
            <person name="Nonaka M."/>
            <person name="Putnam N."/>
            <person name="Rash S."/>
            <person name="Saiga H."/>
            <person name="Satake M."/>
            <person name="Terry A."/>
            <person name="Yamada L."/>
            <person name="Wang H.G."/>
            <person name="Awazu S."/>
            <person name="Azumi K."/>
            <person name="Boore J."/>
            <person name="Branno M."/>
            <person name="Chin-Bow S."/>
            <person name="DeSantis R."/>
            <person name="Doyle S."/>
            <person name="Francino P."/>
            <person name="Keys D.N."/>
            <person name="Haga S."/>
            <person name="Hayashi H."/>
            <person name="Hino K."/>
            <person name="Imai K.S."/>
            <person name="Inaba K."/>
            <person name="Kano S."/>
            <person name="Kobayashi K."/>
            <person name="Kobayashi M."/>
            <person name="Lee B.I."/>
            <person name="Makabe K.W."/>
            <person name="Manohar C."/>
            <person name="Matassi G."/>
            <person name="Medina M."/>
            <person name="Mochizuki Y."/>
            <person name="Mount S."/>
            <person name="Morishita T."/>
            <person name="Miura S."/>
            <person name="Nakayama A."/>
            <person name="Nishizaka S."/>
            <person name="Nomoto H."/>
            <person name="Ohta F."/>
            <person name="Oishi K."/>
            <person name="Rigoutsos I."/>
            <person name="Sano M."/>
            <person name="Sasaki A."/>
            <person name="Sasakura Y."/>
            <person name="Shoguchi E."/>
            <person name="Shin-i T."/>
            <person name="Spagnuolo A."/>
            <person name="Stainier D."/>
            <person name="Suzuki M.M."/>
            <person name="Tassy O."/>
            <person name="Takatori N."/>
            <person name="Tokuoka M."/>
            <person name="Yagi K."/>
            <person name="Yoshizaki F."/>
            <person name="Wada S."/>
            <person name="Zhang C."/>
            <person name="Hyatt P.D."/>
            <person name="Larimer F."/>
            <person name="Detter C."/>
            <person name="Doggett N."/>
            <person name="Glavina T."/>
            <person name="Hawkins T."/>
            <person name="Richardson P."/>
            <person name="Lucas S."/>
            <person name="Kohara Y."/>
            <person name="Levine M."/>
            <person name="Satoh N."/>
            <person name="Rokhsar D.S."/>
        </authorList>
    </citation>
    <scope>NUCLEOTIDE SEQUENCE [LARGE SCALE GENOMIC DNA]</scope>
</reference>
<name>H2XRS5_CIOIN</name>
<dbReference type="Ensembl" id="ENSCINT00000036562.1">
    <property type="protein sequence ID" value="ENSCINP00000032359.1"/>
    <property type="gene ID" value="ENSCING00000022495.1"/>
</dbReference>
<dbReference type="GeneID" id="104266283"/>
<sequence length="271" mass="30298">MEKCEYEAKLMQDGVVVEKVKEEAKDKAESNVSCYLQGGLGVLAWILMLYQVFGLPVYKCDIGRCWMNHSCEVMLFIITIAHCCAMQKQLYWVIVDILRVLQIGCLVYLKNVILSSKYDYTKPMPLFFSFAITTGIIFGACSASRPGPNKRVNIISGLFLSSMIITCMAVDLCLMTESKWKSSDYAALLILPTFVFILDLVILTYWKKLTFSGPLIITFGSIPIFYLTLPFIHTNIALQVSIVGCAALSYLVVCLTMKPNSANTKPKIVSV</sequence>
<protein>
    <submittedName>
        <fullName evidence="2">Uncharacterized LOC104266283</fullName>
    </submittedName>
</protein>
<dbReference type="GeneTree" id="ENSGT00660000097452"/>
<dbReference type="Proteomes" id="UP000008144">
    <property type="component" value="Chromosome 12"/>
</dbReference>
<feature type="transmembrane region" description="Helical" evidence="1">
    <location>
        <begin position="213"/>
        <end position="232"/>
    </location>
</feature>
<evidence type="ECO:0000313" key="2">
    <source>
        <dbReference type="Ensembl" id="ENSCINP00000032359.1"/>
    </source>
</evidence>
<reference evidence="2" key="2">
    <citation type="journal article" date="2008" name="Genome Biol.">
        <title>Improved genome assembly and evidence-based global gene model set for the chordate Ciona intestinalis: new insight into intron and operon populations.</title>
        <authorList>
            <person name="Satou Y."/>
            <person name="Mineta K."/>
            <person name="Ogasawara M."/>
            <person name="Sasakura Y."/>
            <person name="Shoguchi E."/>
            <person name="Ueno K."/>
            <person name="Yamada L."/>
            <person name="Matsumoto J."/>
            <person name="Wasserscheid J."/>
            <person name="Dewar K."/>
            <person name="Wiley G.B."/>
            <person name="Macmil S.L."/>
            <person name="Roe B.A."/>
            <person name="Zeller R.W."/>
            <person name="Hastings K.E."/>
            <person name="Lemaire P."/>
            <person name="Lindquist E."/>
            <person name="Endo T."/>
            <person name="Hotta K."/>
            <person name="Inaba K."/>
        </authorList>
    </citation>
    <scope>NUCLEOTIDE SEQUENCE [LARGE SCALE GENOMIC DNA]</scope>
    <source>
        <strain evidence="2">wild type</strain>
    </source>
</reference>
<feature type="transmembrane region" description="Helical" evidence="1">
    <location>
        <begin position="154"/>
        <end position="174"/>
    </location>
</feature>
<keyword evidence="1" id="KW-0472">Membrane</keyword>
<evidence type="ECO:0000256" key="1">
    <source>
        <dbReference type="SAM" id="Phobius"/>
    </source>
</evidence>
<reference evidence="2" key="4">
    <citation type="submission" date="2025-09" db="UniProtKB">
        <authorList>
            <consortium name="Ensembl"/>
        </authorList>
    </citation>
    <scope>IDENTIFICATION</scope>
</reference>